<keyword evidence="7" id="KW-0325">Glycoprotein</keyword>
<accession>A0A1D2MRU5</accession>
<dbReference type="GO" id="GO:0005737">
    <property type="term" value="C:cytoplasm"/>
    <property type="evidence" value="ECO:0007669"/>
    <property type="project" value="TreeGrafter"/>
</dbReference>
<dbReference type="AlphaFoldDB" id="A0A1D2MRU5"/>
<name>A0A1D2MRU5_ORCCI</name>
<evidence type="ECO:0000256" key="6">
    <source>
        <dbReference type="ARBA" id="ARBA00023136"/>
    </source>
</evidence>
<comment type="caution">
    <text evidence="9">The sequence shown here is derived from an EMBL/GenBank/DDBJ whole genome shotgun (WGS) entry which is preliminary data.</text>
</comment>
<evidence type="ECO:0000256" key="5">
    <source>
        <dbReference type="ARBA" id="ARBA00022989"/>
    </source>
</evidence>
<feature type="compositionally biased region" description="Basic and acidic residues" evidence="8">
    <location>
        <begin position="322"/>
        <end position="335"/>
    </location>
</feature>
<dbReference type="STRING" id="48709.A0A1D2MRU5"/>
<dbReference type="GO" id="GO:0005044">
    <property type="term" value="F:scavenger receptor activity"/>
    <property type="evidence" value="ECO:0007669"/>
    <property type="project" value="TreeGrafter"/>
</dbReference>
<keyword evidence="10" id="KW-1185">Reference proteome</keyword>
<organism evidence="9 10">
    <name type="scientific">Orchesella cincta</name>
    <name type="common">Springtail</name>
    <name type="synonym">Podura cincta</name>
    <dbReference type="NCBI Taxonomy" id="48709"/>
    <lineage>
        <taxon>Eukaryota</taxon>
        <taxon>Metazoa</taxon>
        <taxon>Ecdysozoa</taxon>
        <taxon>Arthropoda</taxon>
        <taxon>Hexapoda</taxon>
        <taxon>Collembola</taxon>
        <taxon>Entomobryomorpha</taxon>
        <taxon>Entomobryoidea</taxon>
        <taxon>Orchesellidae</taxon>
        <taxon>Orchesellinae</taxon>
        <taxon>Orchesella</taxon>
    </lineage>
</organism>
<comment type="similarity">
    <text evidence="2">Belongs to the CD36 family.</text>
</comment>
<keyword evidence="4" id="KW-0812">Transmembrane</keyword>
<evidence type="ECO:0000256" key="8">
    <source>
        <dbReference type="SAM" id="MobiDB-lite"/>
    </source>
</evidence>
<evidence type="ECO:0000256" key="1">
    <source>
        <dbReference type="ARBA" id="ARBA00004236"/>
    </source>
</evidence>
<evidence type="ECO:0000313" key="10">
    <source>
        <dbReference type="Proteomes" id="UP000094527"/>
    </source>
</evidence>
<keyword evidence="6" id="KW-0472">Membrane</keyword>
<dbReference type="PRINTS" id="PR01609">
    <property type="entry name" value="CD36FAMILY"/>
</dbReference>
<feature type="compositionally biased region" description="Acidic residues" evidence="8">
    <location>
        <begin position="287"/>
        <end position="298"/>
    </location>
</feature>
<keyword evidence="5" id="KW-1133">Transmembrane helix</keyword>
<evidence type="ECO:0000256" key="7">
    <source>
        <dbReference type="ARBA" id="ARBA00023180"/>
    </source>
</evidence>
<dbReference type="EMBL" id="LJIJ01000616">
    <property type="protein sequence ID" value="ODM95819.1"/>
    <property type="molecule type" value="Genomic_DNA"/>
</dbReference>
<reference evidence="9 10" key="1">
    <citation type="journal article" date="2016" name="Genome Biol. Evol.">
        <title>Gene Family Evolution Reflects Adaptation to Soil Environmental Stressors in the Genome of the Collembolan Orchesella cincta.</title>
        <authorList>
            <person name="Faddeeva-Vakhrusheva A."/>
            <person name="Derks M.F."/>
            <person name="Anvar S.Y."/>
            <person name="Agamennone V."/>
            <person name="Suring W."/>
            <person name="Smit S."/>
            <person name="van Straalen N.M."/>
            <person name="Roelofs D."/>
        </authorList>
    </citation>
    <scope>NUCLEOTIDE SEQUENCE [LARGE SCALE GENOMIC DNA]</scope>
    <source>
        <tissue evidence="9">Mixed pool</tissue>
    </source>
</reference>
<evidence type="ECO:0000313" key="9">
    <source>
        <dbReference type="EMBL" id="ODM95819.1"/>
    </source>
</evidence>
<sequence length="399" mass="45476">MQPKAWKRYANLSRHECLDDLHRIWRNVPFKRMFLPRNSLKLEKNGTQEGVYTIRSTGPKIGDILSYNGKTQLEYWGGDYCNKIDGTDGYFFRPGISENSTLKIFYPELCRSVYLKFKGVKNYKGISVDKFSFTADLLEDPRVNKDLKCFCSKPIVPTENPFEGCLKKGFIDYASCKQESPLLVSYPHFLHADDEYISKVDGLKPDKDKHETEFLIEPKTGKILSATRKFQFNIKMRPLHNVEYFKNTSFMIFPVFNTYRSMIVPESIVEKVKEEMKLINETGVETDAAEDYPQDEPIAETTSKNKDAAIAEPEPESEAEPGSDKKKLGQDDHDYRHHHHHDHDHNELGHGHVHGSQGRNVVGGSTSAGSVSKFEAVTWMITTLTSLGLVMNQNGILAL</sequence>
<dbReference type="PANTHER" id="PTHR11923:SF51">
    <property type="entry name" value="LYSOSOME MEMBRANE PROTEIN 2"/>
    <property type="match status" value="1"/>
</dbReference>
<dbReference type="PANTHER" id="PTHR11923">
    <property type="entry name" value="SCAVENGER RECEPTOR CLASS B TYPE-1 SR-B1"/>
    <property type="match status" value="1"/>
</dbReference>
<dbReference type="InterPro" id="IPR002159">
    <property type="entry name" value="CD36_fam"/>
</dbReference>
<dbReference type="Proteomes" id="UP000094527">
    <property type="component" value="Unassembled WGS sequence"/>
</dbReference>
<dbReference type="GO" id="GO:0005886">
    <property type="term" value="C:plasma membrane"/>
    <property type="evidence" value="ECO:0007669"/>
    <property type="project" value="UniProtKB-SubCell"/>
</dbReference>
<gene>
    <name evidence="9" type="ORF">Ocin01_10863</name>
</gene>
<keyword evidence="3" id="KW-1003">Cell membrane</keyword>
<dbReference type="OrthoDB" id="195015at2759"/>
<evidence type="ECO:0000256" key="3">
    <source>
        <dbReference type="ARBA" id="ARBA00022475"/>
    </source>
</evidence>
<evidence type="ECO:0000256" key="4">
    <source>
        <dbReference type="ARBA" id="ARBA00022692"/>
    </source>
</evidence>
<dbReference type="Pfam" id="PF01130">
    <property type="entry name" value="CD36"/>
    <property type="match status" value="1"/>
</dbReference>
<evidence type="ECO:0000256" key="2">
    <source>
        <dbReference type="ARBA" id="ARBA00010532"/>
    </source>
</evidence>
<proteinExistence type="inferred from homology"/>
<protein>
    <submittedName>
        <fullName evidence="9">Lysosome membrane protein 2</fullName>
    </submittedName>
</protein>
<comment type="subcellular location">
    <subcellularLocation>
        <location evidence="1">Cell membrane</location>
    </subcellularLocation>
</comment>
<feature type="region of interest" description="Disordered" evidence="8">
    <location>
        <begin position="283"/>
        <end position="367"/>
    </location>
</feature>